<feature type="region of interest" description="Disordered" evidence="1">
    <location>
        <begin position="160"/>
        <end position="210"/>
    </location>
</feature>
<comment type="caution">
    <text evidence="3">The sequence shown here is derived from an EMBL/GenBank/DDBJ whole genome shotgun (WGS) entry which is preliminary data.</text>
</comment>
<dbReference type="PANTHER" id="PTHR11544">
    <property type="entry name" value="COLD SHOCK DOMAIN CONTAINING PROTEINS"/>
    <property type="match status" value="1"/>
</dbReference>
<dbReference type="PRINTS" id="PR00050">
    <property type="entry name" value="COLDSHOCK"/>
</dbReference>
<dbReference type="InterPro" id="IPR050181">
    <property type="entry name" value="Cold_shock_domain"/>
</dbReference>
<reference evidence="3" key="1">
    <citation type="journal article" date="2020" name="Ecol. Evol.">
        <title>Genome structure and content of the rice root-knot nematode (Meloidogyne graminicola).</title>
        <authorList>
            <person name="Phan N.T."/>
            <person name="Danchin E.G.J."/>
            <person name="Klopp C."/>
            <person name="Perfus-Barbeoch L."/>
            <person name="Kozlowski D.K."/>
            <person name="Koutsovoulos G.D."/>
            <person name="Lopez-Roques C."/>
            <person name="Bouchez O."/>
            <person name="Zahm M."/>
            <person name="Besnard G."/>
            <person name="Bellafiore S."/>
        </authorList>
    </citation>
    <scope>NUCLEOTIDE SEQUENCE</scope>
    <source>
        <strain evidence="3">VN-18</strain>
    </source>
</reference>
<evidence type="ECO:0000313" key="4">
    <source>
        <dbReference type="Proteomes" id="UP000605970"/>
    </source>
</evidence>
<dbReference type="PROSITE" id="PS51857">
    <property type="entry name" value="CSD_2"/>
    <property type="match status" value="1"/>
</dbReference>
<dbReference type="InterPro" id="IPR011129">
    <property type="entry name" value="CSD"/>
</dbReference>
<evidence type="ECO:0000313" key="3">
    <source>
        <dbReference type="EMBL" id="KAF7639072.1"/>
    </source>
</evidence>
<dbReference type="CDD" id="cd04458">
    <property type="entry name" value="CSP_CDS"/>
    <property type="match status" value="1"/>
</dbReference>
<accession>A0A8T0A0L9</accession>
<dbReference type="OrthoDB" id="203339at2759"/>
<dbReference type="Gene3D" id="2.40.50.140">
    <property type="entry name" value="Nucleic acid-binding proteins"/>
    <property type="match status" value="1"/>
</dbReference>
<dbReference type="EMBL" id="JABEBT010000008">
    <property type="protein sequence ID" value="KAF7639072.1"/>
    <property type="molecule type" value="Genomic_DNA"/>
</dbReference>
<gene>
    <name evidence="3" type="ORF">Mgra_00001598</name>
</gene>
<organism evidence="3 4">
    <name type="scientific">Meloidogyne graminicola</name>
    <dbReference type="NCBI Taxonomy" id="189291"/>
    <lineage>
        <taxon>Eukaryota</taxon>
        <taxon>Metazoa</taxon>
        <taxon>Ecdysozoa</taxon>
        <taxon>Nematoda</taxon>
        <taxon>Chromadorea</taxon>
        <taxon>Rhabditida</taxon>
        <taxon>Tylenchina</taxon>
        <taxon>Tylenchomorpha</taxon>
        <taxon>Tylenchoidea</taxon>
        <taxon>Meloidogynidae</taxon>
        <taxon>Meloidogyninae</taxon>
        <taxon>Meloidogyne</taxon>
    </lineage>
</organism>
<proteinExistence type="predicted"/>
<dbReference type="Proteomes" id="UP000605970">
    <property type="component" value="Unassembled WGS sequence"/>
</dbReference>
<protein>
    <submittedName>
        <fullName evidence="3">CSP domain-containing protein</fullName>
    </submittedName>
</protein>
<evidence type="ECO:0000259" key="2">
    <source>
        <dbReference type="PROSITE" id="PS51857"/>
    </source>
</evidence>
<sequence length="210" mass="23323">MTVETDLVKRMGEVDLEKRVDEVVEKIDKKLSTDSMNGESLEKRVRHLRGPIVLGRAQHGVVKWFSVAKGYGFIRVDGSDKDCFVHASAILRTVNVPLALIENQQVEFDIIDGMKGPEAVCVSGPGGVRVGKTIGYMYKGTFYHTYHQRFRQPVLVRYSSGQRRSDENNGENKQNNAVVKVSEKNGNRQATADNKGGKAVTTAEKADNKI</sequence>
<feature type="domain" description="CSD" evidence="2">
    <location>
        <begin position="57"/>
        <end position="124"/>
    </location>
</feature>
<name>A0A8T0A0L9_9BILA</name>
<evidence type="ECO:0000256" key="1">
    <source>
        <dbReference type="SAM" id="MobiDB-lite"/>
    </source>
</evidence>
<dbReference type="Pfam" id="PF00313">
    <property type="entry name" value="CSD"/>
    <property type="match status" value="1"/>
</dbReference>
<dbReference type="GO" id="GO:0003676">
    <property type="term" value="F:nucleic acid binding"/>
    <property type="evidence" value="ECO:0007669"/>
    <property type="project" value="InterPro"/>
</dbReference>
<keyword evidence="4" id="KW-1185">Reference proteome</keyword>
<dbReference type="AlphaFoldDB" id="A0A8T0A0L9"/>
<dbReference type="SUPFAM" id="SSF50249">
    <property type="entry name" value="Nucleic acid-binding proteins"/>
    <property type="match status" value="1"/>
</dbReference>
<dbReference type="InterPro" id="IPR012340">
    <property type="entry name" value="NA-bd_OB-fold"/>
</dbReference>
<dbReference type="InterPro" id="IPR002059">
    <property type="entry name" value="CSP_DNA-bd"/>
</dbReference>
<dbReference type="SMART" id="SM00357">
    <property type="entry name" value="CSP"/>
    <property type="match status" value="1"/>
</dbReference>